<name>A0A3B3I5J4_ORYLA</name>
<dbReference type="InterPro" id="IPR027806">
    <property type="entry name" value="HARBI1_dom"/>
</dbReference>
<organism evidence="4 5">
    <name type="scientific">Oryzias latipes</name>
    <name type="common">Japanese rice fish</name>
    <name type="synonym">Japanese killifish</name>
    <dbReference type="NCBI Taxonomy" id="8090"/>
    <lineage>
        <taxon>Eukaryota</taxon>
        <taxon>Metazoa</taxon>
        <taxon>Chordata</taxon>
        <taxon>Craniata</taxon>
        <taxon>Vertebrata</taxon>
        <taxon>Euteleostomi</taxon>
        <taxon>Actinopterygii</taxon>
        <taxon>Neopterygii</taxon>
        <taxon>Teleostei</taxon>
        <taxon>Neoteleostei</taxon>
        <taxon>Acanthomorphata</taxon>
        <taxon>Ovalentaria</taxon>
        <taxon>Atherinomorphae</taxon>
        <taxon>Beloniformes</taxon>
        <taxon>Adrianichthyidae</taxon>
        <taxon>Oryziinae</taxon>
        <taxon>Oryzias</taxon>
    </lineage>
</organism>
<accession>A0A3B3I5J4</accession>
<feature type="domain" description="DDE Tnp4" evidence="3">
    <location>
        <begin position="156"/>
        <end position="306"/>
    </location>
</feature>
<evidence type="ECO:0000259" key="3">
    <source>
        <dbReference type="Pfam" id="PF13359"/>
    </source>
</evidence>
<reference evidence="4 5" key="1">
    <citation type="journal article" date="2007" name="Nature">
        <title>The medaka draft genome and insights into vertebrate genome evolution.</title>
        <authorList>
            <person name="Kasahara M."/>
            <person name="Naruse K."/>
            <person name="Sasaki S."/>
            <person name="Nakatani Y."/>
            <person name="Qu W."/>
            <person name="Ahsan B."/>
            <person name="Yamada T."/>
            <person name="Nagayasu Y."/>
            <person name="Doi K."/>
            <person name="Kasai Y."/>
            <person name="Jindo T."/>
            <person name="Kobayashi D."/>
            <person name="Shimada A."/>
            <person name="Toyoda A."/>
            <person name="Kuroki Y."/>
            <person name="Fujiyama A."/>
            <person name="Sasaki T."/>
            <person name="Shimizu A."/>
            <person name="Asakawa S."/>
            <person name="Shimizu N."/>
            <person name="Hashimoto S."/>
            <person name="Yang J."/>
            <person name="Lee Y."/>
            <person name="Matsushima K."/>
            <person name="Sugano S."/>
            <person name="Sakaizumi M."/>
            <person name="Narita T."/>
            <person name="Ohishi K."/>
            <person name="Haga S."/>
            <person name="Ohta F."/>
            <person name="Nomoto H."/>
            <person name="Nogata K."/>
            <person name="Morishita T."/>
            <person name="Endo T."/>
            <person name="Shin-I T."/>
            <person name="Takeda H."/>
            <person name="Morishita S."/>
            <person name="Kohara Y."/>
        </authorList>
    </citation>
    <scope>NUCLEOTIDE SEQUENCE [LARGE SCALE GENOMIC DNA]</scope>
    <source>
        <strain evidence="4 5">Hd-rR</strain>
    </source>
</reference>
<comment type="cofactor">
    <cofactor evidence="1">
        <name>a divalent metal cation</name>
        <dbReference type="ChEBI" id="CHEBI:60240"/>
    </cofactor>
</comment>
<dbReference type="Pfam" id="PF13359">
    <property type="entry name" value="DDE_Tnp_4"/>
    <property type="match status" value="1"/>
</dbReference>
<dbReference type="OrthoDB" id="9946389at2759"/>
<reference evidence="4" key="2">
    <citation type="submission" date="2025-08" db="UniProtKB">
        <authorList>
            <consortium name="Ensembl"/>
        </authorList>
    </citation>
    <scope>IDENTIFICATION</scope>
    <source>
        <strain evidence="4">Hd-rR</strain>
    </source>
</reference>
<dbReference type="KEGG" id="ola:101157649"/>
<keyword evidence="5" id="KW-1185">Reference proteome</keyword>
<reference evidence="4" key="3">
    <citation type="submission" date="2025-09" db="UniProtKB">
        <authorList>
            <consortium name="Ensembl"/>
        </authorList>
    </citation>
    <scope>IDENTIFICATION</scope>
    <source>
        <strain evidence="4">Hd-rR</strain>
    </source>
</reference>
<proteinExistence type="predicted"/>
<dbReference type="Proteomes" id="UP000001038">
    <property type="component" value="Chromosome 19"/>
</dbReference>
<dbReference type="Bgee" id="ENSORLG00000027501">
    <property type="expression patterns" value="Expressed in intestine and 14 other cell types or tissues"/>
</dbReference>
<dbReference type="InParanoid" id="A0A3B3I5J4"/>
<dbReference type="GeneID" id="101157649"/>
<gene>
    <name evidence="4" type="primary">LOC101157649</name>
</gene>
<protein>
    <recommendedName>
        <fullName evidence="3">DDE Tnp4 domain-containing protein</fullName>
    </recommendedName>
</protein>
<dbReference type="RefSeq" id="XP_004080375.1">
    <property type="nucleotide sequence ID" value="XM_004080327.4"/>
</dbReference>
<evidence type="ECO:0000313" key="4">
    <source>
        <dbReference type="Ensembl" id="ENSORLP00000039307.1"/>
    </source>
</evidence>
<dbReference type="Ensembl" id="ENSORLT00000043497.1">
    <property type="protein sequence ID" value="ENSORLP00000039307.1"/>
    <property type="gene ID" value="ENSORLG00000027501.1"/>
</dbReference>
<sequence length="360" mass="39702">MTFAVPVWLAVHELLLEEEAAEKENSTCFDEFNDAALFEYFHLTRPCIAFIVDAVRIRMKTVSCKKPSPPVDAFVMVALNYFAHGAFSPLVVQKVGSCLHASLTSVASSASGVIAGMSDVFISFPLTAEARIQNAAVIKEFCKIPNVLGAMAPAQFKIRASPYEKEFFKSFINAQGFTSVVSQFICDSQGNILSVEKCCVGSTSEQELWESSFKGREVEEDLHGPYWLIAGSGYLLGKHILTAVAKPETNEEVLFNEAHAKMLSVMQETLDLLKRRFRCLMQLGFTEEGSLNKKLNTIKACSVLHNIALKFSVPPPARAGKAESLYSGKQLTAETSSDALMARKELINKNFSEPRSQDFL</sequence>
<evidence type="ECO:0000313" key="5">
    <source>
        <dbReference type="Proteomes" id="UP000001038"/>
    </source>
</evidence>
<evidence type="ECO:0000256" key="1">
    <source>
        <dbReference type="ARBA" id="ARBA00001968"/>
    </source>
</evidence>
<keyword evidence="2" id="KW-0479">Metal-binding</keyword>
<dbReference type="AlphaFoldDB" id="A0A3B3I5J4"/>
<dbReference type="GeneTree" id="ENSGT00940000167839"/>
<evidence type="ECO:0000256" key="2">
    <source>
        <dbReference type="ARBA" id="ARBA00022723"/>
    </source>
</evidence>
<dbReference type="GO" id="GO:0046872">
    <property type="term" value="F:metal ion binding"/>
    <property type="evidence" value="ECO:0007669"/>
    <property type="project" value="UniProtKB-KW"/>
</dbReference>